<accession>A0A7W7MGL3</accession>
<dbReference type="AlphaFoldDB" id="A0A7W7MGL3"/>
<name>A0A7W7MGL3_9ACTN</name>
<protein>
    <submittedName>
        <fullName evidence="1">Uncharacterized protein</fullName>
    </submittedName>
</protein>
<sequence>MSAGYPGPTRENESVRRPIALFSAAGPESSGVVRQYREVAGKTGPGP</sequence>
<proteinExistence type="predicted"/>
<organism evidence="1 2">
    <name type="scientific">Actinoplanes lobatus</name>
    <dbReference type="NCBI Taxonomy" id="113568"/>
    <lineage>
        <taxon>Bacteria</taxon>
        <taxon>Bacillati</taxon>
        <taxon>Actinomycetota</taxon>
        <taxon>Actinomycetes</taxon>
        <taxon>Micromonosporales</taxon>
        <taxon>Micromonosporaceae</taxon>
        <taxon>Actinoplanes</taxon>
    </lineage>
</organism>
<evidence type="ECO:0000313" key="2">
    <source>
        <dbReference type="Proteomes" id="UP000590511"/>
    </source>
</evidence>
<dbReference type="Proteomes" id="UP000590511">
    <property type="component" value="Unassembled WGS sequence"/>
</dbReference>
<dbReference type="RefSeq" id="WP_188121842.1">
    <property type="nucleotide sequence ID" value="NZ_BOMP01000018.1"/>
</dbReference>
<dbReference type="EMBL" id="JACHNC010000001">
    <property type="protein sequence ID" value="MBB4749537.1"/>
    <property type="molecule type" value="Genomic_DNA"/>
</dbReference>
<comment type="caution">
    <text evidence="1">The sequence shown here is derived from an EMBL/GenBank/DDBJ whole genome shotgun (WGS) entry which is preliminary data.</text>
</comment>
<gene>
    <name evidence="1" type="ORF">BJ964_003698</name>
</gene>
<evidence type="ECO:0000313" key="1">
    <source>
        <dbReference type="EMBL" id="MBB4749537.1"/>
    </source>
</evidence>
<reference evidence="1 2" key="1">
    <citation type="submission" date="2020-08" db="EMBL/GenBank/DDBJ databases">
        <title>Sequencing the genomes of 1000 actinobacteria strains.</title>
        <authorList>
            <person name="Klenk H.-P."/>
        </authorList>
    </citation>
    <scope>NUCLEOTIDE SEQUENCE [LARGE SCALE GENOMIC DNA]</scope>
    <source>
        <strain evidence="1 2">DSM 43150</strain>
    </source>
</reference>